<evidence type="ECO:0000313" key="3">
    <source>
        <dbReference type="Proteomes" id="UP001390339"/>
    </source>
</evidence>
<protein>
    <recommendedName>
        <fullName evidence="4">FXSXX-COOH protein</fullName>
    </recommendedName>
</protein>
<feature type="compositionally biased region" description="Polar residues" evidence="1">
    <location>
        <begin position="1"/>
        <end position="21"/>
    </location>
</feature>
<keyword evidence="3" id="KW-1185">Reference proteome</keyword>
<accession>A0ABR2IXB6</accession>
<evidence type="ECO:0008006" key="4">
    <source>
        <dbReference type="Google" id="ProtNLM"/>
    </source>
</evidence>
<sequence length="68" mass="7392">MTHSALVSSSAQATPKTNASTPPERRDVSFLALPASIERHVRSDLSVEDLMRTIEAYQDSPPVTSPLQ</sequence>
<dbReference type="EMBL" id="JAPCWZ010000004">
    <property type="protein sequence ID" value="KAK8869250.1"/>
    <property type="molecule type" value="Genomic_DNA"/>
</dbReference>
<proteinExistence type="predicted"/>
<reference evidence="2 3" key="1">
    <citation type="journal article" date="2024" name="IMA Fungus">
        <title>Apiospora arundinis, a panoply of carbohydrate-active enzymes and secondary metabolites.</title>
        <authorList>
            <person name="Sorensen T."/>
            <person name="Petersen C."/>
            <person name="Muurmann A.T."/>
            <person name="Christiansen J.V."/>
            <person name="Brundto M.L."/>
            <person name="Overgaard C.K."/>
            <person name="Boysen A.T."/>
            <person name="Wollenberg R.D."/>
            <person name="Larsen T.O."/>
            <person name="Sorensen J.L."/>
            <person name="Nielsen K.L."/>
            <person name="Sondergaard T.E."/>
        </authorList>
    </citation>
    <scope>NUCLEOTIDE SEQUENCE [LARGE SCALE GENOMIC DNA]</scope>
    <source>
        <strain evidence="2 3">AAU 773</strain>
    </source>
</reference>
<feature type="region of interest" description="Disordered" evidence="1">
    <location>
        <begin position="1"/>
        <end position="27"/>
    </location>
</feature>
<evidence type="ECO:0000313" key="2">
    <source>
        <dbReference type="EMBL" id="KAK8869250.1"/>
    </source>
</evidence>
<dbReference type="Proteomes" id="UP001390339">
    <property type="component" value="Unassembled WGS sequence"/>
</dbReference>
<name>A0ABR2IXB6_9PEZI</name>
<organism evidence="2 3">
    <name type="scientific">Apiospora arundinis</name>
    <dbReference type="NCBI Taxonomy" id="335852"/>
    <lineage>
        <taxon>Eukaryota</taxon>
        <taxon>Fungi</taxon>
        <taxon>Dikarya</taxon>
        <taxon>Ascomycota</taxon>
        <taxon>Pezizomycotina</taxon>
        <taxon>Sordariomycetes</taxon>
        <taxon>Xylariomycetidae</taxon>
        <taxon>Amphisphaeriales</taxon>
        <taxon>Apiosporaceae</taxon>
        <taxon>Apiospora</taxon>
    </lineage>
</organism>
<gene>
    <name evidence="2" type="ORF">PGQ11_007828</name>
</gene>
<evidence type="ECO:0000256" key="1">
    <source>
        <dbReference type="SAM" id="MobiDB-lite"/>
    </source>
</evidence>
<comment type="caution">
    <text evidence="2">The sequence shown here is derived from an EMBL/GenBank/DDBJ whole genome shotgun (WGS) entry which is preliminary data.</text>
</comment>